<evidence type="ECO:0000313" key="3">
    <source>
        <dbReference type="Proteomes" id="UP000006054"/>
    </source>
</evidence>
<dbReference type="EMBL" id="CP003345">
    <property type="protein sequence ID" value="AFM02854.1"/>
    <property type="molecule type" value="Genomic_DNA"/>
</dbReference>
<sequence length="129" mass="14641" precursor="true">MKLKLFTLFLLVFAAIGQTIFLNIDAKSIFLEQKIKNSYTNILGNDLEKSLVEPSEVVVTIRQQKSEATNQDVSSDTEEIIISTESNNKKPCVQRTKKERLLCQKAKEKEKQRRISGSNPLKSSTIQQP</sequence>
<dbReference type="AlphaFoldDB" id="I4AFW9"/>
<feature type="compositionally biased region" description="Polar residues" evidence="1">
    <location>
        <begin position="115"/>
        <end position="129"/>
    </location>
</feature>
<dbReference type="KEGG" id="fli:Fleli_0374"/>
<reference evidence="3" key="1">
    <citation type="submission" date="2012-06" db="EMBL/GenBank/DDBJ databases">
        <title>The complete genome of Flexibacter litoralis DSM 6794.</title>
        <authorList>
            <person name="Lucas S."/>
            <person name="Copeland A."/>
            <person name="Lapidus A."/>
            <person name="Glavina del Rio T."/>
            <person name="Dalin E."/>
            <person name="Tice H."/>
            <person name="Bruce D."/>
            <person name="Goodwin L."/>
            <person name="Pitluck S."/>
            <person name="Peters L."/>
            <person name="Ovchinnikova G."/>
            <person name="Lu M."/>
            <person name="Kyrpides N."/>
            <person name="Mavromatis K."/>
            <person name="Ivanova N."/>
            <person name="Brettin T."/>
            <person name="Detter J.C."/>
            <person name="Han C."/>
            <person name="Larimer F."/>
            <person name="Land M."/>
            <person name="Hauser L."/>
            <person name="Markowitz V."/>
            <person name="Cheng J.-F."/>
            <person name="Hugenholtz P."/>
            <person name="Woyke T."/>
            <person name="Wu D."/>
            <person name="Spring S."/>
            <person name="Lang E."/>
            <person name="Kopitz M."/>
            <person name="Brambilla E."/>
            <person name="Klenk H.-P."/>
            <person name="Eisen J.A."/>
        </authorList>
    </citation>
    <scope>NUCLEOTIDE SEQUENCE [LARGE SCALE GENOMIC DNA]</scope>
    <source>
        <strain evidence="3">ATCC 23117 / DSM 6794 / NBRC 15988 / NCIMB 1366 / Sio-4</strain>
    </source>
</reference>
<proteinExistence type="predicted"/>
<dbReference type="HOGENOM" id="CLU_1945583_0_0_10"/>
<name>I4AFW9_BERLS</name>
<dbReference type="Proteomes" id="UP000006054">
    <property type="component" value="Chromosome"/>
</dbReference>
<evidence type="ECO:0000256" key="1">
    <source>
        <dbReference type="SAM" id="MobiDB-lite"/>
    </source>
</evidence>
<protein>
    <submittedName>
        <fullName evidence="2">Uncharacterized protein</fullName>
    </submittedName>
</protein>
<dbReference type="RefSeq" id="WP_014796316.1">
    <property type="nucleotide sequence ID" value="NC_018018.1"/>
</dbReference>
<dbReference type="PATRIC" id="fig|880071.3.peg.358"/>
<feature type="region of interest" description="Disordered" evidence="1">
    <location>
        <begin position="106"/>
        <end position="129"/>
    </location>
</feature>
<accession>I4AFW9</accession>
<keyword evidence="3" id="KW-1185">Reference proteome</keyword>
<evidence type="ECO:0000313" key="2">
    <source>
        <dbReference type="EMBL" id="AFM02854.1"/>
    </source>
</evidence>
<organism evidence="2 3">
    <name type="scientific">Bernardetia litoralis (strain ATCC 23117 / DSM 6794 / NBRC 15988 / NCIMB 1366 / Fx l1 / Sio-4)</name>
    <name type="common">Flexibacter litoralis</name>
    <dbReference type="NCBI Taxonomy" id="880071"/>
    <lineage>
        <taxon>Bacteria</taxon>
        <taxon>Pseudomonadati</taxon>
        <taxon>Bacteroidota</taxon>
        <taxon>Cytophagia</taxon>
        <taxon>Cytophagales</taxon>
        <taxon>Bernardetiaceae</taxon>
        <taxon>Bernardetia</taxon>
    </lineage>
</organism>
<gene>
    <name evidence="2" type="ordered locus">Fleli_0374</name>
</gene>